<reference evidence="3" key="1">
    <citation type="submission" date="2020-06" db="EMBL/GenBank/DDBJ databases">
        <title>WGS assembly of Ceratodon purpureus strain R40.</title>
        <authorList>
            <person name="Carey S.B."/>
            <person name="Jenkins J."/>
            <person name="Shu S."/>
            <person name="Lovell J.T."/>
            <person name="Sreedasyam A."/>
            <person name="Maumus F."/>
            <person name="Tiley G.P."/>
            <person name="Fernandez-Pozo N."/>
            <person name="Barry K."/>
            <person name="Chen C."/>
            <person name="Wang M."/>
            <person name="Lipzen A."/>
            <person name="Daum C."/>
            <person name="Saski C.A."/>
            <person name="Payton A.C."/>
            <person name="Mcbreen J.C."/>
            <person name="Conrad R.E."/>
            <person name="Kollar L.M."/>
            <person name="Olsson S."/>
            <person name="Huttunen S."/>
            <person name="Landis J.B."/>
            <person name="Wickett N.J."/>
            <person name="Johnson M.G."/>
            <person name="Rensing S.A."/>
            <person name="Grimwood J."/>
            <person name="Schmutz J."/>
            <person name="Mcdaniel S.F."/>
        </authorList>
    </citation>
    <scope>NUCLEOTIDE SEQUENCE</scope>
    <source>
        <strain evidence="3">R40</strain>
    </source>
</reference>
<feature type="compositionally biased region" description="Basic and acidic residues" evidence="1">
    <location>
        <begin position="170"/>
        <end position="184"/>
    </location>
</feature>
<comment type="caution">
    <text evidence="3">The sequence shown here is derived from an EMBL/GenBank/DDBJ whole genome shotgun (WGS) entry which is preliminary data.</text>
</comment>
<dbReference type="EMBL" id="CM026428">
    <property type="protein sequence ID" value="KAG0567367.1"/>
    <property type="molecule type" value="Genomic_DNA"/>
</dbReference>
<feature type="signal peptide" evidence="2">
    <location>
        <begin position="1"/>
        <end position="19"/>
    </location>
</feature>
<keyword evidence="2" id="KW-0732">Signal</keyword>
<feature type="chain" id="PRO_5035823821" evidence="2">
    <location>
        <begin position="20"/>
        <end position="342"/>
    </location>
</feature>
<name>A0A8T0H9K7_CERPU</name>
<sequence>MHGSLSLCGLLCCGMTCMAGISPSTSISKGRLISSMEQSKFDVEFGLYSTPTANVRFQYPNNINASLEEGDVQVDRLDPPAVVTAETSNVRQHPPFENQHDLEIALLDFQLEDNRIFGDFIHRGAYVERLGPEDYMDSDTESEVEGMDLDSEDESGDLVPQDPAEQLDQVPERQGERRSVETKGQEVLIPEENPEKVKLDLDTETLSDPGAVNMESVQDESAAQVKDHPASPAELLPIEDKFTKELGTQIDKANSVSEVPMSHTVAAPSPKPASKLLPNISDNIPLKICSSILEPISTSDVSASADDSSVSKDTVKKAADVDDHGSVTLEGRESVNFNQPAD</sequence>
<organism evidence="3 4">
    <name type="scientific">Ceratodon purpureus</name>
    <name type="common">Fire moss</name>
    <name type="synonym">Dicranum purpureum</name>
    <dbReference type="NCBI Taxonomy" id="3225"/>
    <lineage>
        <taxon>Eukaryota</taxon>
        <taxon>Viridiplantae</taxon>
        <taxon>Streptophyta</taxon>
        <taxon>Embryophyta</taxon>
        <taxon>Bryophyta</taxon>
        <taxon>Bryophytina</taxon>
        <taxon>Bryopsida</taxon>
        <taxon>Dicranidae</taxon>
        <taxon>Pseudoditrichales</taxon>
        <taxon>Ditrichaceae</taxon>
        <taxon>Ceratodon</taxon>
    </lineage>
</organism>
<feature type="compositionally biased region" description="Basic and acidic residues" evidence="1">
    <location>
        <begin position="309"/>
        <end position="333"/>
    </location>
</feature>
<accession>A0A8T0H9K7</accession>
<feature type="region of interest" description="Disordered" evidence="1">
    <location>
        <begin position="298"/>
        <end position="342"/>
    </location>
</feature>
<dbReference type="Proteomes" id="UP000822688">
    <property type="component" value="Chromosome 7"/>
</dbReference>
<evidence type="ECO:0000256" key="1">
    <source>
        <dbReference type="SAM" id="MobiDB-lite"/>
    </source>
</evidence>
<feature type="compositionally biased region" description="Acidic residues" evidence="1">
    <location>
        <begin position="134"/>
        <end position="156"/>
    </location>
</feature>
<proteinExistence type="predicted"/>
<evidence type="ECO:0000313" key="3">
    <source>
        <dbReference type="EMBL" id="KAG0567367.1"/>
    </source>
</evidence>
<gene>
    <name evidence="3" type="ORF">KC19_7G129900</name>
</gene>
<keyword evidence="4" id="KW-1185">Reference proteome</keyword>
<dbReference type="AlphaFoldDB" id="A0A8T0H9K7"/>
<evidence type="ECO:0000313" key="4">
    <source>
        <dbReference type="Proteomes" id="UP000822688"/>
    </source>
</evidence>
<feature type="compositionally biased region" description="Low complexity" evidence="1">
    <location>
        <begin position="298"/>
        <end position="308"/>
    </location>
</feature>
<protein>
    <submittedName>
        <fullName evidence="3">Uncharacterized protein</fullName>
    </submittedName>
</protein>
<feature type="region of interest" description="Disordered" evidence="1">
    <location>
        <begin position="132"/>
        <end position="187"/>
    </location>
</feature>
<evidence type="ECO:0000256" key="2">
    <source>
        <dbReference type="SAM" id="SignalP"/>
    </source>
</evidence>